<keyword evidence="2" id="KW-1185">Reference proteome</keyword>
<dbReference type="Proteomes" id="UP000216991">
    <property type="component" value="Unassembled WGS sequence"/>
</dbReference>
<gene>
    <name evidence="1" type="ORF">CHU93_04570</name>
</gene>
<name>A0A255YPS2_9SPHN</name>
<protein>
    <recommendedName>
        <fullName evidence="3">DUF3168 domain-containing protein</fullName>
    </recommendedName>
</protein>
<evidence type="ECO:0008006" key="3">
    <source>
        <dbReference type="Google" id="ProtNLM"/>
    </source>
</evidence>
<dbReference type="Pfam" id="PF11367">
    <property type="entry name" value="Tail_completion_gp17"/>
    <property type="match status" value="1"/>
</dbReference>
<evidence type="ECO:0000313" key="1">
    <source>
        <dbReference type="EMBL" id="OYQ31242.1"/>
    </source>
</evidence>
<sequence length="139" mass="14800">MNGVIAVRSLLVADTGVTSLVPVVRIAAGMLPQGTDLPAISLMSVSSIDRNVQAPGAKRRVTERVQVTVLARTYPEVKAIIAAVRQAAADQMPTIDGLFDVTVHTDSAGPDFLDEETGIHMQTQDFRVSFNEARLASPS</sequence>
<dbReference type="Gene3D" id="3.30.2000.30">
    <property type="match status" value="1"/>
</dbReference>
<dbReference type="EMBL" id="NOXT01000088">
    <property type="protein sequence ID" value="OYQ31242.1"/>
    <property type="molecule type" value="Genomic_DNA"/>
</dbReference>
<dbReference type="OrthoDB" id="7507966at2"/>
<evidence type="ECO:0000313" key="2">
    <source>
        <dbReference type="Proteomes" id="UP000216991"/>
    </source>
</evidence>
<dbReference type="InterPro" id="IPR053745">
    <property type="entry name" value="Viral_Tail_Comp_sf"/>
</dbReference>
<accession>A0A255YPS2</accession>
<dbReference type="RefSeq" id="WP_094472973.1">
    <property type="nucleotide sequence ID" value="NZ_NOXT01000088.1"/>
</dbReference>
<dbReference type="InterPro" id="IPR021508">
    <property type="entry name" value="Gp17-like"/>
</dbReference>
<comment type="caution">
    <text evidence="1">The sequence shown here is derived from an EMBL/GenBank/DDBJ whole genome shotgun (WGS) entry which is preliminary data.</text>
</comment>
<proteinExistence type="predicted"/>
<reference evidence="1 2" key="1">
    <citation type="submission" date="2017-07" db="EMBL/GenBank/DDBJ databases">
        <title>Sandarakinorhabdus cyanobacteriorum sp. nov., a novel bacterium isolated from cyanobacterial aggregates in a eutrophic lake.</title>
        <authorList>
            <person name="Cai H."/>
        </authorList>
    </citation>
    <scope>NUCLEOTIDE SEQUENCE [LARGE SCALE GENOMIC DNA]</scope>
    <source>
        <strain evidence="1 2">TH057</strain>
    </source>
</reference>
<dbReference type="AlphaFoldDB" id="A0A255YPS2"/>
<organism evidence="1 2">
    <name type="scientific">Sandarakinorhabdus cyanobacteriorum</name>
    <dbReference type="NCBI Taxonomy" id="1981098"/>
    <lineage>
        <taxon>Bacteria</taxon>
        <taxon>Pseudomonadati</taxon>
        <taxon>Pseudomonadota</taxon>
        <taxon>Alphaproteobacteria</taxon>
        <taxon>Sphingomonadales</taxon>
        <taxon>Sphingosinicellaceae</taxon>
        <taxon>Sandarakinorhabdus</taxon>
    </lineage>
</organism>